<dbReference type="InterPro" id="IPR057839">
    <property type="entry name" value="Fimo_NCAP"/>
</dbReference>
<comment type="subcellular location">
    <subcellularLocation>
        <location evidence="1">Virion</location>
    </subcellularLocation>
</comment>
<organismHost>
    <name type="scientific">Sorbus aucuparia</name>
    <name type="common">European mountain ash</name>
    <name type="synonym">Rowan</name>
    <dbReference type="NCBI Taxonomy" id="36599"/>
</organismHost>
<dbReference type="EMBL" id="KJ439586">
    <property type="protein sequence ID" value="AIZ00530.1"/>
    <property type="molecule type" value="Viral_cRNA"/>
</dbReference>
<evidence type="ECO:0000256" key="2">
    <source>
        <dbReference type="ARBA" id="ARBA00022561"/>
    </source>
</evidence>
<sequence length="314" mass="34979">MPIIPKPKSQTKGGVESSKKESRVKMETSDAKYMVGNEVKTIKFLDMRGNIATSARNSLNISPGVFAVNPFLGETLAEDTFNILDYAGLGNVDACASHLSRSQELREQVTEKTLREVPISDSYVLKVVSNLQATTVQNVVSFNKACAVMSFNILRHTTDEMYDWTKNEYVSLGLKEKAAKVNPNIINRLAGQINLSPQSPYYYLVTPGYEFLYDAYPAETIAMTLVKMAYRKTMNLPDSMKDSDICSSLNAKINKRHNLAVNNIDDIIKQIGKKHIGDMYNTLTQNIAMSGKESRNVETAQSFLALIESFKTTT</sequence>
<evidence type="ECO:0000256" key="1">
    <source>
        <dbReference type="ARBA" id="ARBA00004328"/>
    </source>
</evidence>
<organismHost>
    <name type="scientific">Eriophyes pyri</name>
    <name type="common">pearleaf blister mite</name>
    <dbReference type="NCBI Taxonomy" id="483436"/>
</organismHost>
<name>A0A0A7H7S5_EMARV</name>
<protein>
    <submittedName>
        <fullName evidence="5">Nucleocapsid protein</fullName>
    </submittedName>
</protein>
<evidence type="ECO:0000256" key="3">
    <source>
        <dbReference type="ARBA" id="ARBA00022844"/>
    </source>
</evidence>
<dbReference type="GO" id="GO:0019013">
    <property type="term" value="C:viral nucleocapsid"/>
    <property type="evidence" value="ECO:0007669"/>
    <property type="project" value="UniProtKB-KW"/>
</dbReference>
<keyword evidence="2" id="KW-0167">Capsid protein</keyword>
<dbReference type="Pfam" id="PF25629">
    <property type="entry name" value="Fimo_NCAP"/>
    <property type="match status" value="1"/>
</dbReference>
<evidence type="ECO:0000256" key="4">
    <source>
        <dbReference type="SAM" id="MobiDB-lite"/>
    </source>
</evidence>
<reference evidence="5" key="1">
    <citation type="journal article" date="2015" name="For. Pathol.">
        <title>Newly identified host range of European mountain ash ringspot-associated virus (EMARaV) and its distribution in the Czech Republic.</title>
        <authorList>
            <person name="Grimova L."/>
            <person name="Marek M."/>
            <person name="Konrady M."/>
            <person name="Rysanek P."/>
        </authorList>
    </citation>
    <scope>NUCLEOTIDE SEQUENCE</scope>
    <source>
        <strain evidence="5">AmeO - COL</strain>
    </source>
</reference>
<evidence type="ECO:0000313" key="5">
    <source>
        <dbReference type="EMBL" id="AIZ00530.1"/>
    </source>
</evidence>
<keyword evidence="5" id="KW-0543">Viral nucleoprotein</keyword>
<feature type="compositionally biased region" description="Basic and acidic residues" evidence="4">
    <location>
        <begin position="17"/>
        <end position="27"/>
    </location>
</feature>
<accession>A0A0A7H7S5</accession>
<feature type="region of interest" description="Disordered" evidence="4">
    <location>
        <begin position="1"/>
        <end position="27"/>
    </location>
</feature>
<keyword evidence="3" id="KW-0946">Virion</keyword>
<organism evidence="5">
    <name type="scientific">European mountain ash ringspot-associated virus (isolate Sorbus aucuparia)</name>
    <name type="common">EMARAV</name>
    <dbReference type="NCBI Taxonomy" id="1980426"/>
    <lineage>
        <taxon>Viruses</taxon>
        <taxon>Riboviria</taxon>
        <taxon>Orthornavirae</taxon>
        <taxon>Negarnaviricota</taxon>
        <taxon>Polyploviricotina</taxon>
        <taxon>Bunyaviricetes</taxon>
        <taxon>Elliovirales</taxon>
        <taxon>Fimoviridae</taxon>
        <taxon>Emaravirus</taxon>
        <taxon>Emaravirus sorbi</taxon>
    </lineage>
</organism>
<proteinExistence type="predicted"/>